<protein>
    <recommendedName>
        <fullName evidence="4">Type VII secretion protein EssB</fullName>
    </recommendedName>
</protein>
<feature type="transmembrane region" description="Helical" evidence="1">
    <location>
        <begin position="199"/>
        <end position="218"/>
    </location>
</feature>
<gene>
    <name evidence="2" type="ORF">QTL97_11755</name>
</gene>
<dbReference type="AlphaFoldDB" id="A0AAW9A981"/>
<proteinExistence type="predicted"/>
<accession>A0AAW9A981</accession>
<evidence type="ECO:0000313" key="3">
    <source>
        <dbReference type="Proteomes" id="UP001271648"/>
    </source>
</evidence>
<dbReference type="EMBL" id="JAUBDJ010000006">
    <property type="protein sequence ID" value="MDW0117614.1"/>
    <property type="molecule type" value="Genomic_DNA"/>
</dbReference>
<keyword evidence="1" id="KW-0472">Membrane</keyword>
<sequence length="570" mass="65899">MKDKVILGDSEAFKEWMNIKIRPIELFAVQYGVSQKEAGYVAESVFKDLYRNLGELTTDQIQEKYLFESAIQKLNEIQSDEQQVGLFPFEEDNKLHRRIIGIPSELRIPFILSNFHGKSTVEIVDFVGKTDEQVELAINEAFNYLSEPNLEKKIEFLNLSYQRLPAMHNEMNIFYSNNIESTSLENKMTEDKPKRKRPMLLWGIGVSILAMMLLVMTVTKSEAYQQSSLEKFIEKSTNAFSEELDRNKKLAGLPTYEVIRRDVYSEEYGENTRRKFDWLIADLKDQFDSTGKFDKRHVEIEFDILMQELLIPSEMVKNLSENPLFNDHEKSEEFIDEYIVKMSSLLRSYMHIGTQYEMSILESGRNDEGGFDWDTLNANISDLPEELQQTLNGMEALGIVFKGDSSAPARAGYIYVYPAIGNSNLSKTLQENLHPDVGIYISILMADMVDIHEWTVEEQADLLLQLEKGLFQAEGHEFHSMVFNSYTSVMYMIIGMGGYLDIYDTTDSVKEEYREVWKSIAAHGDDSPSAQLMKEIIEEMENSGWAASTLNKYQYFTLENELRKRLQEDK</sequence>
<evidence type="ECO:0008006" key="4">
    <source>
        <dbReference type="Google" id="ProtNLM"/>
    </source>
</evidence>
<organism evidence="2 3">
    <name type="scientific">Sporosarcina thermotolerans</name>
    <dbReference type="NCBI Taxonomy" id="633404"/>
    <lineage>
        <taxon>Bacteria</taxon>
        <taxon>Bacillati</taxon>
        <taxon>Bacillota</taxon>
        <taxon>Bacilli</taxon>
        <taxon>Bacillales</taxon>
        <taxon>Caryophanaceae</taxon>
        <taxon>Sporosarcina</taxon>
    </lineage>
</organism>
<dbReference type="RefSeq" id="WP_317940844.1">
    <property type="nucleotide sequence ID" value="NZ_JAUBDJ010000006.1"/>
</dbReference>
<keyword evidence="1" id="KW-1133">Transmembrane helix</keyword>
<comment type="caution">
    <text evidence="2">The sequence shown here is derived from an EMBL/GenBank/DDBJ whole genome shotgun (WGS) entry which is preliminary data.</text>
</comment>
<evidence type="ECO:0000313" key="2">
    <source>
        <dbReference type="EMBL" id="MDW0117614.1"/>
    </source>
</evidence>
<reference evidence="2 3" key="1">
    <citation type="submission" date="2023-06" db="EMBL/GenBank/DDBJ databases">
        <title>Sporosarcina sp. nov., isolated from Korean traditional fermented seafood 'Jeotgal'.</title>
        <authorList>
            <person name="Yang A.I."/>
            <person name="Shin N.-R."/>
        </authorList>
    </citation>
    <scope>NUCLEOTIDE SEQUENCE [LARGE SCALE GENOMIC DNA]</scope>
    <source>
        <strain evidence="2 3">KCTC43456</strain>
    </source>
</reference>
<keyword evidence="1" id="KW-0812">Transmembrane</keyword>
<evidence type="ECO:0000256" key="1">
    <source>
        <dbReference type="SAM" id="Phobius"/>
    </source>
</evidence>
<keyword evidence="3" id="KW-1185">Reference proteome</keyword>
<name>A0AAW9A981_9BACL</name>
<dbReference type="Proteomes" id="UP001271648">
    <property type="component" value="Unassembled WGS sequence"/>
</dbReference>